<protein>
    <submittedName>
        <fullName evidence="3">Alpha/beta hydrolase fold domain-containing protein</fullName>
    </submittedName>
</protein>
<proteinExistence type="predicted"/>
<dbReference type="RefSeq" id="WP_137641347.1">
    <property type="nucleotide sequence ID" value="NZ_BJDK01000052.1"/>
</dbReference>
<keyword evidence="1 3" id="KW-0378">Hydrolase</keyword>
<evidence type="ECO:0000256" key="1">
    <source>
        <dbReference type="ARBA" id="ARBA00022801"/>
    </source>
</evidence>
<comment type="caution">
    <text evidence="3">The sequence shown here is derived from an EMBL/GenBank/DDBJ whole genome shotgun (WGS) entry which is preliminary data.</text>
</comment>
<dbReference type="GO" id="GO:0016787">
    <property type="term" value="F:hydrolase activity"/>
    <property type="evidence" value="ECO:0007669"/>
    <property type="project" value="UniProtKB-KW"/>
</dbReference>
<dbReference type="InterPro" id="IPR049492">
    <property type="entry name" value="BD-FAE-like_dom"/>
</dbReference>
<accession>A0ABW1R4C1</accession>
<evidence type="ECO:0000313" key="4">
    <source>
        <dbReference type="Proteomes" id="UP001596253"/>
    </source>
</evidence>
<dbReference type="InterPro" id="IPR029058">
    <property type="entry name" value="AB_hydrolase_fold"/>
</dbReference>
<gene>
    <name evidence="3" type="ORF">ACFP3T_04960</name>
</gene>
<dbReference type="InterPro" id="IPR050300">
    <property type="entry name" value="GDXG_lipolytic_enzyme"/>
</dbReference>
<evidence type="ECO:0000313" key="3">
    <source>
        <dbReference type="EMBL" id="MFC6164019.1"/>
    </source>
</evidence>
<dbReference type="Gene3D" id="3.40.50.1820">
    <property type="entry name" value="alpha/beta hydrolase"/>
    <property type="match status" value="1"/>
</dbReference>
<sequence>MSELIQVKQTVPTVDEMPNLVYYQTIEGDHAVELTLSMLVPRTVDLKPAVLYLPGGGFTAANHNKYIQMRTALAQAGYVVAAAEYRVVPDKFPKIVTDGKHALSYLYQHADTYHIDTNRIAVIGDSAGGYLAQFLGTTSQTAHFLPTDVTKAQTQVKAVVSMYGFCDLLTIGSGLNEPFHESTTSTEALLVNGPSFMSDTANSITADKPKAQAASPVSYVTAQVPPFLIMHGNADRIVSPAQASEMVTALKAHQADVQQVTIDQAGHGTWEWYQPEIINRVITWLNQKLGRAL</sequence>
<organism evidence="3 4">
    <name type="scientific">Lactiplantibacillus dongliensis</name>
    <dbReference type="NCBI Taxonomy" id="2559919"/>
    <lineage>
        <taxon>Bacteria</taxon>
        <taxon>Bacillati</taxon>
        <taxon>Bacillota</taxon>
        <taxon>Bacilli</taxon>
        <taxon>Lactobacillales</taxon>
        <taxon>Lactobacillaceae</taxon>
        <taxon>Lactiplantibacillus</taxon>
    </lineage>
</organism>
<keyword evidence="4" id="KW-1185">Reference proteome</keyword>
<dbReference type="PANTHER" id="PTHR48081">
    <property type="entry name" value="AB HYDROLASE SUPERFAMILY PROTEIN C4A8.06C"/>
    <property type="match status" value="1"/>
</dbReference>
<dbReference type="SUPFAM" id="SSF53474">
    <property type="entry name" value="alpha/beta-Hydrolases"/>
    <property type="match status" value="1"/>
</dbReference>
<feature type="domain" description="BD-FAE-like" evidence="2">
    <location>
        <begin position="47"/>
        <end position="250"/>
    </location>
</feature>
<dbReference type="EMBL" id="JBHSSD010000019">
    <property type="protein sequence ID" value="MFC6164019.1"/>
    <property type="molecule type" value="Genomic_DNA"/>
</dbReference>
<reference evidence="4" key="1">
    <citation type="journal article" date="2019" name="Int. J. Syst. Evol. Microbiol.">
        <title>The Global Catalogue of Microorganisms (GCM) 10K type strain sequencing project: providing services to taxonomists for standard genome sequencing and annotation.</title>
        <authorList>
            <consortium name="The Broad Institute Genomics Platform"/>
            <consortium name="The Broad Institute Genome Sequencing Center for Infectious Disease"/>
            <person name="Wu L."/>
            <person name="Ma J."/>
        </authorList>
    </citation>
    <scope>NUCLEOTIDE SEQUENCE [LARGE SCALE GENOMIC DNA]</scope>
    <source>
        <strain evidence="4">CCM 8932</strain>
    </source>
</reference>
<dbReference type="Proteomes" id="UP001596253">
    <property type="component" value="Unassembled WGS sequence"/>
</dbReference>
<dbReference type="PANTHER" id="PTHR48081:SF13">
    <property type="entry name" value="ALPHA_BETA HYDROLASE"/>
    <property type="match status" value="1"/>
</dbReference>
<name>A0ABW1R4C1_9LACO</name>
<dbReference type="Pfam" id="PF20434">
    <property type="entry name" value="BD-FAE"/>
    <property type="match status" value="1"/>
</dbReference>
<evidence type="ECO:0000259" key="2">
    <source>
        <dbReference type="Pfam" id="PF20434"/>
    </source>
</evidence>